<dbReference type="eggNOG" id="ENOG5033H1Q">
    <property type="taxonomic scope" value="Bacteria"/>
</dbReference>
<name>M7CTJ1_9GAMM</name>
<gene>
    <name evidence="1" type="ORF">MSNKSG1_05738</name>
</gene>
<protein>
    <recommendedName>
        <fullName evidence="3">Lipoprotein</fullName>
    </recommendedName>
</protein>
<evidence type="ECO:0000313" key="1">
    <source>
        <dbReference type="EMBL" id="EMP56424.1"/>
    </source>
</evidence>
<dbReference type="RefSeq" id="WP_008938297.1">
    <property type="nucleotide sequence ID" value="NZ_APAT01000014.1"/>
</dbReference>
<reference evidence="1 2" key="1">
    <citation type="journal article" date="2013" name="Genome Announc.">
        <title>Genome Sequence of Hydrothermal Arsenic-Respiring Bacterium Marinobacter santoriniensis NKSG1T.</title>
        <authorList>
            <person name="Handley K.M."/>
            <person name="Upton M."/>
            <person name="Beatson S.A."/>
            <person name="Hery M."/>
            <person name="Lloyd J.R."/>
        </authorList>
    </citation>
    <scope>NUCLEOTIDE SEQUENCE [LARGE SCALE GENOMIC DNA]</scope>
    <source>
        <strain evidence="1 2">NKSG1</strain>
    </source>
</reference>
<evidence type="ECO:0008006" key="3">
    <source>
        <dbReference type="Google" id="ProtNLM"/>
    </source>
</evidence>
<comment type="caution">
    <text evidence="1">The sequence shown here is derived from an EMBL/GenBank/DDBJ whole genome shotgun (WGS) entry which is preliminary data.</text>
</comment>
<dbReference type="Proteomes" id="UP000011960">
    <property type="component" value="Unassembled WGS sequence"/>
</dbReference>
<dbReference type="STRING" id="1288826.MSNKSG1_05738"/>
<keyword evidence="2" id="KW-1185">Reference proteome</keyword>
<sequence length="193" mass="21616">MRMFYRRGHVLLGLLVLSVITVSSCTSIQLISNYDETIDTQAQQLQKKLDTYFISLRNAGGEDLKYKAQQKFYEGVWADLNAMAVRASGIYKNKITIEQIDLAKENLAYLVLMHKQCITGALTKDQKMKVKDKGADLSLDCRVNYGATSDATGRGDIPINRFATAPIQALFNQHLGTIMAFELAKKRGESQSR</sequence>
<dbReference type="AlphaFoldDB" id="M7CTJ1"/>
<dbReference type="EMBL" id="APAT01000014">
    <property type="protein sequence ID" value="EMP56424.1"/>
    <property type="molecule type" value="Genomic_DNA"/>
</dbReference>
<organism evidence="1 2">
    <name type="scientific">Marinobacter santoriniensis NKSG1</name>
    <dbReference type="NCBI Taxonomy" id="1288826"/>
    <lineage>
        <taxon>Bacteria</taxon>
        <taxon>Pseudomonadati</taxon>
        <taxon>Pseudomonadota</taxon>
        <taxon>Gammaproteobacteria</taxon>
        <taxon>Pseudomonadales</taxon>
        <taxon>Marinobacteraceae</taxon>
        <taxon>Marinobacter</taxon>
    </lineage>
</organism>
<accession>M7CTJ1</accession>
<evidence type="ECO:0000313" key="2">
    <source>
        <dbReference type="Proteomes" id="UP000011960"/>
    </source>
</evidence>
<dbReference type="PROSITE" id="PS51257">
    <property type="entry name" value="PROKAR_LIPOPROTEIN"/>
    <property type="match status" value="1"/>
</dbReference>
<proteinExistence type="predicted"/>